<dbReference type="KEGG" id="mox:DAMO_0887"/>
<dbReference type="PANTHER" id="PTHR32071">
    <property type="entry name" value="TRANSCRIPTIONAL REGULATORY PROTEIN"/>
    <property type="match status" value="1"/>
</dbReference>
<dbReference type="GO" id="GO:0000160">
    <property type="term" value="P:phosphorelay signal transduction system"/>
    <property type="evidence" value="ECO:0007669"/>
    <property type="project" value="InterPro"/>
</dbReference>
<accession>D5MM62</accession>
<dbReference type="Gene3D" id="1.10.8.60">
    <property type="match status" value="1"/>
</dbReference>
<dbReference type="Gene3D" id="1.10.10.60">
    <property type="entry name" value="Homeodomain-like"/>
    <property type="match status" value="1"/>
</dbReference>
<name>D5MM62_METO1</name>
<dbReference type="InterPro" id="IPR009057">
    <property type="entry name" value="Homeodomain-like_sf"/>
</dbReference>
<dbReference type="InterPro" id="IPR025662">
    <property type="entry name" value="Sigma_54_int_dom_ATP-bd_1"/>
</dbReference>
<protein>
    <submittedName>
        <fullName evidence="8">Transcriptional regulatory protein zraR</fullName>
    </submittedName>
</protein>
<dbReference type="PROSITE" id="PS50045">
    <property type="entry name" value="SIGMA54_INTERACT_4"/>
    <property type="match status" value="1"/>
</dbReference>
<dbReference type="PRINTS" id="PR01590">
    <property type="entry name" value="HTHFIS"/>
</dbReference>
<gene>
    <name evidence="8" type="primary">zraR</name>
    <name evidence="8" type="ORF">DAMO_0887</name>
</gene>
<dbReference type="InterPro" id="IPR058031">
    <property type="entry name" value="AAA_lid_NorR"/>
</dbReference>
<reference evidence="8 9" key="1">
    <citation type="journal article" date="2010" name="Nature">
        <title>Nitrite-driven anaerobic methane oxidation by oxygenic bacteria.</title>
        <authorList>
            <person name="Ettwig K.F."/>
            <person name="Butler M.K."/>
            <person name="Le Paslier D."/>
            <person name="Pelletier E."/>
            <person name="Mangenot S."/>
            <person name="Kuypers M.M.M."/>
            <person name="Schreiber F."/>
            <person name="Dutilh B.E."/>
            <person name="Zedelius J."/>
            <person name="de Beer D."/>
            <person name="Gloerich J."/>
            <person name="Wessels H.J.C.T."/>
            <person name="van Allen T."/>
            <person name="Luesken F."/>
            <person name="Wu M."/>
            <person name="van de Pas-Schoonen K.T."/>
            <person name="Op den Camp H.J.M."/>
            <person name="Janssen-Megens E.M."/>
            <person name="Francoijs K-J."/>
            <person name="Stunnenberg H."/>
            <person name="Weissenbach J."/>
            <person name="Jetten M.S.M."/>
            <person name="Strous M."/>
        </authorList>
    </citation>
    <scope>NUCLEOTIDE SEQUENCE [LARGE SCALE GENOMIC DNA]</scope>
</reference>
<dbReference type="SMART" id="SM00448">
    <property type="entry name" value="REC"/>
    <property type="match status" value="1"/>
</dbReference>
<dbReference type="Gene3D" id="3.40.50.2300">
    <property type="match status" value="1"/>
</dbReference>
<dbReference type="InterPro" id="IPR001789">
    <property type="entry name" value="Sig_transdc_resp-reg_receiver"/>
</dbReference>
<keyword evidence="1" id="KW-0547">Nucleotide-binding</keyword>
<dbReference type="Proteomes" id="UP000006898">
    <property type="component" value="Chromosome"/>
</dbReference>
<dbReference type="HOGENOM" id="CLU_000445_0_6_0"/>
<dbReference type="EMBL" id="FP565575">
    <property type="protein sequence ID" value="CBE67948.1"/>
    <property type="molecule type" value="Genomic_DNA"/>
</dbReference>
<dbReference type="PROSITE" id="PS50110">
    <property type="entry name" value="RESPONSE_REGULATORY"/>
    <property type="match status" value="1"/>
</dbReference>
<comment type="caution">
    <text evidence="5">Lacks conserved residue(s) required for the propagation of feature annotation.</text>
</comment>
<dbReference type="CDD" id="cd00156">
    <property type="entry name" value="REC"/>
    <property type="match status" value="1"/>
</dbReference>
<dbReference type="InterPro" id="IPR002078">
    <property type="entry name" value="Sigma_54_int"/>
</dbReference>
<dbReference type="Pfam" id="PF00072">
    <property type="entry name" value="Response_reg"/>
    <property type="match status" value="1"/>
</dbReference>
<dbReference type="AlphaFoldDB" id="D5MM62"/>
<dbReference type="PROSITE" id="PS00688">
    <property type="entry name" value="SIGMA54_INTERACT_3"/>
    <property type="match status" value="1"/>
</dbReference>
<organism evidence="8 9">
    <name type="scientific">Methylomirabilis oxygeniifera</name>
    <dbReference type="NCBI Taxonomy" id="671143"/>
    <lineage>
        <taxon>Bacteria</taxon>
        <taxon>Candidatus Methylomirabilota</taxon>
        <taxon>Candidatus Methylomirabilia</taxon>
        <taxon>Candidatus Methylomirabilales</taxon>
        <taxon>Candidatus Methylomirabilaceae</taxon>
        <taxon>Candidatus Methylomirabilis</taxon>
    </lineage>
</organism>
<evidence type="ECO:0000259" key="6">
    <source>
        <dbReference type="PROSITE" id="PS50045"/>
    </source>
</evidence>
<dbReference type="PROSITE" id="PS00675">
    <property type="entry name" value="SIGMA54_INTERACT_1"/>
    <property type="match status" value="1"/>
</dbReference>
<dbReference type="Gene3D" id="3.40.50.300">
    <property type="entry name" value="P-loop containing nucleotide triphosphate hydrolases"/>
    <property type="match status" value="1"/>
</dbReference>
<dbReference type="PATRIC" id="fig|671143.5.peg.768"/>
<evidence type="ECO:0000313" key="9">
    <source>
        <dbReference type="Proteomes" id="UP000006898"/>
    </source>
</evidence>
<dbReference type="Pfam" id="PF00158">
    <property type="entry name" value="Sigma54_activat"/>
    <property type="match status" value="1"/>
</dbReference>
<dbReference type="STRING" id="671143.DAMO_0887"/>
<feature type="domain" description="Sigma-54 factor interaction" evidence="6">
    <location>
        <begin position="147"/>
        <end position="376"/>
    </location>
</feature>
<dbReference type="InterPro" id="IPR002197">
    <property type="entry name" value="HTH_Fis"/>
</dbReference>
<dbReference type="InterPro" id="IPR011006">
    <property type="entry name" value="CheY-like_superfamily"/>
</dbReference>
<evidence type="ECO:0000256" key="4">
    <source>
        <dbReference type="ARBA" id="ARBA00023163"/>
    </source>
</evidence>
<dbReference type="SUPFAM" id="SSF52172">
    <property type="entry name" value="CheY-like"/>
    <property type="match status" value="1"/>
</dbReference>
<dbReference type="InterPro" id="IPR025944">
    <property type="entry name" value="Sigma_54_int_dom_CS"/>
</dbReference>
<dbReference type="InterPro" id="IPR003593">
    <property type="entry name" value="AAA+_ATPase"/>
</dbReference>
<dbReference type="GO" id="GO:0006355">
    <property type="term" value="P:regulation of DNA-templated transcription"/>
    <property type="evidence" value="ECO:0007669"/>
    <property type="project" value="InterPro"/>
</dbReference>
<evidence type="ECO:0000256" key="5">
    <source>
        <dbReference type="PROSITE-ProRule" id="PRU00169"/>
    </source>
</evidence>
<dbReference type="InterPro" id="IPR027417">
    <property type="entry name" value="P-loop_NTPase"/>
</dbReference>
<evidence type="ECO:0000256" key="2">
    <source>
        <dbReference type="ARBA" id="ARBA00022840"/>
    </source>
</evidence>
<dbReference type="Pfam" id="PF25601">
    <property type="entry name" value="AAA_lid_14"/>
    <property type="match status" value="1"/>
</dbReference>
<dbReference type="GO" id="GO:0005524">
    <property type="term" value="F:ATP binding"/>
    <property type="evidence" value="ECO:0007669"/>
    <property type="project" value="UniProtKB-KW"/>
</dbReference>
<proteinExistence type="predicted"/>
<evidence type="ECO:0000313" key="8">
    <source>
        <dbReference type="EMBL" id="CBE67948.1"/>
    </source>
</evidence>
<dbReference type="SUPFAM" id="SSF52540">
    <property type="entry name" value="P-loop containing nucleoside triphosphate hydrolases"/>
    <property type="match status" value="1"/>
</dbReference>
<dbReference type="GO" id="GO:0043565">
    <property type="term" value="F:sequence-specific DNA binding"/>
    <property type="evidence" value="ECO:0007669"/>
    <property type="project" value="InterPro"/>
</dbReference>
<evidence type="ECO:0000256" key="1">
    <source>
        <dbReference type="ARBA" id="ARBA00022741"/>
    </source>
</evidence>
<feature type="domain" description="Response regulatory" evidence="7">
    <location>
        <begin position="5"/>
        <end position="120"/>
    </location>
</feature>
<dbReference type="Pfam" id="PF02954">
    <property type="entry name" value="HTH_8"/>
    <property type="match status" value="1"/>
</dbReference>
<dbReference type="SMART" id="SM00382">
    <property type="entry name" value="AAA"/>
    <property type="match status" value="1"/>
</dbReference>
<dbReference type="eggNOG" id="COG2204">
    <property type="taxonomic scope" value="Bacteria"/>
</dbReference>
<keyword evidence="2" id="KW-0067">ATP-binding</keyword>
<sequence length="460" mass="51208">MKIPRILIVEDNPHMLDFLSATLEQHGFISVLASHGEQALRAMALTPVDLAILEHRLPGQSSGVELARLIKRRDAGLPVILMTAYGTEELAIETLEAGIDDYFPKPLVVIDLLVSIRRLLASRGSRPRPASAGMGSSAPDLIDEHRLVGTTAPIQEIKANIRKVAPTDSNVLITGETGTGKELVAELIHKNSKRAGKPLVCLNCAAIPESLVESELFGYERGAFTGAYAAYAGKLKQADAGTVLLDEIGDMPLSAQAKLLRLLDKKTVQRVGGRRDVTIDCRVIAATNQDLEGLMTAGKFRRDLYYRLNVAHISVPPLRIRREDIPLLLRYFIGELNTRMDKQVCGFSHALVERLLRYDWPGNVRELRNMTEVCMMDLNTGIIDLTHIPKEYRDRLPDGSTDEKGAIMNALCETKWNKSRAAQKLHWSRMTLYRKLAKYHIFTSQSEIERGTLMILDNTL</sequence>
<evidence type="ECO:0000259" key="7">
    <source>
        <dbReference type="PROSITE" id="PS50110"/>
    </source>
</evidence>
<dbReference type="FunFam" id="3.40.50.300:FF:000006">
    <property type="entry name" value="DNA-binding transcriptional regulator NtrC"/>
    <property type="match status" value="1"/>
</dbReference>
<keyword evidence="4" id="KW-0804">Transcription</keyword>
<dbReference type="SUPFAM" id="SSF46689">
    <property type="entry name" value="Homeodomain-like"/>
    <property type="match status" value="1"/>
</dbReference>
<evidence type="ECO:0000256" key="3">
    <source>
        <dbReference type="ARBA" id="ARBA00023015"/>
    </source>
</evidence>
<keyword evidence="3" id="KW-0805">Transcription regulation</keyword>
<dbReference type="CDD" id="cd00009">
    <property type="entry name" value="AAA"/>
    <property type="match status" value="1"/>
</dbReference>